<dbReference type="Proteomes" id="UP001164250">
    <property type="component" value="Chromosome 7"/>
</dbReference>
<evidence type="ECO:0000313" key="1">
    <source>
        <dbReference type="EMBL" id="KAJ0093160.1"/>
    </source>
</evidence>
<protein>
    <submittedName>
        <fullName evidence="1">Uncharacterized protein</fullName>
    </submittedName>
</protein>
<name>A0ACC1B2M1_9ROSI</name>
<evidence type="ECO:0000313" key="2">
    <source>
        <dbReference type="Proteomes" id="UP001164250"/>
    </source>
</evidence>
<keyword evidence="2" id="KW-1185">Reference proteome</keyword>
<dbReference type="EMBL" id="CM047903">
    <property type="protein sequence ID" value="KAJ0093160.1"/>
    <property type="molecule type" value="Genomic_DNA"/>
</dbReference>
<proteinExistence type="predicted"/>
<comment type="caution">
    <text evidence="1">The sequence shown here is derived from an EMBL/GenBank/DDBJ whole genome shotgun (WGS) entry which is preliminary data.</text>
</comment>
<sequence length="153" mass="17250">MLKRGANPSYPSALLSLGSIEDHPTNARQVDFANKYIGGGALHRGCVQSNIIMYFNLFLLIGRQIRLFVGLLINLNLVNMKDFFQTCWTSFSSFYTVSCQFLKQKDSPGIVTGDWGCGAFWGDPKLKAIIQWLAASQVIILYKNIVKARYIYK</sequence>
<gene>
    <name evidence="1" type="ORF">Patl1_27072</name>
</gene>
<organism evidence="1 2">
    <name type="scientific">Pistacia atlantica</name>
    <dbReference type="NCBI Taxonomy" id="434234"/>
    <lineage>
        <taxon>Eukaryota</taxon>
        <taxon>Viridiplantae</taxon>
        <taxon>Streptophyta</taxon>
        <taxon>Embryophyta</taxon>
        <taxon>Tracheophyta</taxon>
        <taxon>Spermatophyta</taxon>
        <taxon>Magnoliopsida</taxon>
        <taxon>eudicotyledons</taxon>
        <taxon>Gunneridae</taxon>
        <taxon>Pentapetalae</taxon>
        <taxon>rosids</taxon>
        <taxon>malvids</taxon>
        <taxon>Sapindales</taxon>
        <taxon>Anacardiaceae</taxon>
        <taxon>Pistacia</taxon>
    </lineage>
</organism>
<reference evidence="2" key="1">
    <citation type="journal article" date="2023" name="G3 (Bethesda)">
        <title>Genome assembly and association tests identify interacting loci associated with vigor, precocity, and sex in interspecific pistachio rootstocks.</title>
        <authorList>
            <person name="Palmer W."/>
            <person name="Jacygrad E."/>
            <person name="Sagayaradj S."/>
            <person name="Cavanaugh K."/>
            <person name="Han R."/>
            <person name="Bertier L."/>
            <person name="Beede B."/>
            <person name="Kafkas S."/>
            <person name="Golino D."/>
            <person name="Preece J."/>
            <person name="Michelmore R."/>
        </authorList>
    </citation>
    <scope>NUCLEOTIDE SEQUENCE [LARGE SCALE GENOMIC DNA]</scope>
</reference>
<accession>A0ACC1B2M1</accession>